<dbReference type="PANTHER" id="PTHR42693:SF33">
    <property type="entry name" value="ARYLSULFATASE"/>
    <property type="match status" value="1"/>
</dbReference>
<dbReference type="Pfam" id="PF14240">
    <property type="entry name" value="YHYH"/>
    <property type="match status" value="1"/>
</dbReference>
<dbReference type="InterPro" id="IPR000917">
    <property type="entry name" value="Sulfatase_N"/>
</dbReference>
<gene>
    <name evidence="7" type="ORF">HAHE_17020</name>
</gene>
<dbReference type="InterPro" id="IPR024607">
    <property type="entry name" value="Sulfatase_CS"/>
</dbReference>
<evidence type="ECO:0000313" key="8">
    <source>
        <dbReference type="Proteomes" id="UP001374893"/>
    </source>
</evidence>
<evidence type="ECO:0000313" key="7">
    <source>
        <dbReference type="EMBL" id="BCX47794.1"/>
    </source>
</evidence>
<keyword evidence="3" id="KW-0378">Hydrolase</keyword>
<keyword evidence="2" id="KW-0479">Metal-binding</keyword>
<organism evidence="7 8">
    <name type="scientific">Haloferula helveola</name>
    <dbReference type="NCBI Taxonomy" id="490095"/>
    <lineage>
        <taxon>Bacteria</taxon>
        <taxon>Pseudomonadati</taxon>
        <taxon>Verrucomicrobiota</taxon>
        <taxon>Verrucomicrobiia</taxon>
        <taxon>Verrucomicrobiales</taxon>
        <taxon>Verrucomicrobiaceae</taxon>
        <taxon>Haloferula</taxon>
    </lineage>
</organism>
<dbReference type="Proteomes" id="UP001374893">
    <property type="component" value="Chromosome"/>
</dbReference>
<dbReference type="SUPFAM" id="SSF53649">
    <property type="entry name" value="Alkaline phosphatase-like"/>
    <property type="match status" value="1"/>
</dbReference>
<feature type="domain" description="YHYH" evidence="6">
    <location>
        <begin position="128"/>
        <end position="377"/>
    </location>
</feature>
<evidence type="ECO:0000256" key="3">
    <source>
        <dbReference type="ARBA" id="ARBA00022801"/>
    </source>
</evidence>
<proteinExistence type="inferred from homology"/>
<dbReference type="PANTHER" id="PTHR42693">
    <property type="entry name" value="ARYLSULFATASE FAMILY MEMBER"/>
    <property type="match status" value="1"/>
</dbReference>
<evidence type="ECO:0000256" key="2">
    <source>
        <dbReference type="ARBA" id="ARBA00022723"/>
    </source>
</evidence>
<evidence type="ECO:0000259" key="6">
    <source>
        <dbReference type="Pfam" id="PF14240"/>
    </source>
</evidence>
<dbReference type="PROSITE" id="PS00523">
    <property type="entry name" value="SULFATASE_1"/>
    <property type="match status" value="1"/>
</dbReference>
<dbReference type="Pfam" id="PF00884">
    <property type="entry name" value="Sulfatase"/>
    <property type="match status" value="1"/>
</dbReference>
<dbReference type="EMBL" id="AP024702">
    <property type="protein sequence ID" value="BCX47794.1"/>
    <property type="molecule type" value="Genomic_DNA"/>
</dbReference>
<protein>
    <submittedName>
        <fullName evidence="7">Phospholipid-binding protein</fullName>
    </submittedName>
</protein>
<dbReference type="InterPro" id="IPR050738">
    <property type="entry name" value="Sulfatase"/>
</dbReference>
<reference evidence="7 8" key="1">
    <citation type="submission" date="2021-06" db="EMBL/GenBank/DDBJ databases">
        <title>Complete genome of Haloferula helveola possessing various polysaccharide degrading enzymes.</title>
        <authorList>
            <person name="Takami H."/>
            <person name="Huang C."/>
            <person name="Hamasaki K."/>
        </authorList>
    </citation>
    <scope>NUCLEOTIDE SEQUENCE [LARGE SCALE GENOMIC DNA]</scope>
    <source>
        <strain evidence="7 8">CN-1</strain>
    </source>
</reference>
<name>A0ABM7RD92_9BACT</name>
<keyword evidence="4" id="KW-0106">Calcium</keyword>
<dbReference type="Gene3D" id="3.40.720.10">
    <property type="entry name" value="Alkaline Phosphatase, subunit A"/>
    <property type="match status" value="1"/>
</dbReference>
<evidence type="ECO:0000259" key="5">
    <source>
        <dbReference type="Pfam" id="PF00884"/>
    </source>
</evidence>
<dbReference type="InterPro" id="IPR017850">
    <property type="entry name" value="Alkaline_phosphatase_core_sf"/>
</dbReference>
<sequence length="1047" mass="111354">MQGQPGDVLWGSLFTTLDPMKPILVLSLLTIAASAEPLVDSWITELSGRYARIYRDNDDAAAQTPVTTWSRGAGTQASPTYAGVHEIAATSTDLYVRSTGLGFHVMGPWYGGNGNLFPNYPSNRAALFRIPKTPDVSIFPKVGTGLGTIGMFVDGVSVFDSRDAFSYDTSAGQDQQPGSPAGVVGDDVWNRDAYVNEGDTFDPAFAHQAGNNHHYHANPPGLRHMLGDSVTYDITTHLYTESFNGNHSPILGWVADGLPIYGPYGFSDRLDPASPVRRMITGYQRRDGTNGSTNLAVTGRTTIPEWAVRNGRAQIAGAAQYGPAVSANFPIGHYLEDYAYKGDLGLVLGTDFDLNEYNVRFCVTPDFPAGTWAYFTNIAPDGTPVFPYNLSRFYFGDPTGGNVATIPGTAETLWEGGPEKPMGSPGLSVDSGSGDVTLVWSSLEGGTYVVERNDGLVEEGWEPVVKATGADAATSATDGGRASTDDRQFYRVEFESLASFDDTGFDYDPSAVPTPPRHNVLLLILDDWGIDASSLYNTSPGAELANMPTLDSLASAGLLFTRGYAQPICSPTRATMLTGRQPYQHGVGNPQADSTLPDSELTFPEIISTMAPEYGLASFGKWHLGSGNTGPRDTGGWPNFSGTLQGAVSDYESWTRIEIENGVLTDSGTTVTTYATTAQVDEAVSFIASQGSDPWVVWMGFNAPHDPFHDPPASLAPPGGYSTTGNTNLDLYIRMLEALDTEIGRLLAAVDLSTTNVIVVGDNGTPGQVDQDPAGGIAAAKGSLNEGGIHVPFFAAGPDVIQTGTTDKLVHVIDLFSTVLDLTGVNVAVATEGIEIHSRSLLPIFWGSDMEDRCVVAEKFNLNALDGRALMMDDWPEYKLISYQDVTDPADVPTYQMYELGPDGVETTTLTTPPSPGDAWEAAYEALVAKDEAMNPAMSTTLTVHIDLPGNAPALINVNNGNIVRPINITIGGETATWDTGDITVGGVTTSAARVDESGNPDQFSVVAFFDVSASSLVSGQSYTMVVTFPGAGGGRDFTATNTFTMP</sequence>
<evidence type="ECO:0000256" key="1">
    <source>
        <dbReference type="ARBA" id="ARBA00008779"/>
    </source>
</evidence>
<evidence type="ECO:0000256" key="4">
    <source>
        <dbReference type="ARBA" id="ARBA00022837"/>
    </source>
</evidence>
<feature type="domain" description="Sulfatase N-terminal" evidence="5">
    <location>
        <begin position="519"/>
        <end position="825"/>
    </location>
</feature>
<dbReference type="InterPro" id="IPR025924">
    <property type="entry name" value="YHYH_dom"/>
</dbReference>
<keyword evidence="8" id="KW-1185">Reference proteome</keyword>
<comment type="similarity">
    <text evidence="1">Belongs to the sulfatase family.</text>
</comment>
<accession>A0ABM7RD92</accession>